<evidence type="ECO:0000256" key="3">
    <source>
        <dbReference type="ARBA" id="ARBA00022801"/>
    </source>
</evidence>
<dbReference type="PANTHER" id="PTHR42987">
    <property type="entry name" value="PEPTIDASE S49"/>
    <property type="match status" value="1"/>
</dbReference>
<dbReference type="RefSeq" id="WP_154571739.1">
    <property type="nucleotide sequence ID" value="NZ_VUNB01000001.1"/>
</dbReference>
<accession>A0A6A8M5Q9</accession>
<dbReference type="EMBL" id="VUNB01000001">
    <property type="protein sequence ID" value="MST68271.1"/>
    <property type="molecule type" value="Genomic_DNA"/>
</dbReference>
<reference evidence="8" key="1">
    <citation type="submission" date="2019-09" db="EMBL/GenBank/DDBJ databases">
        <title>In-depth cultivation of the pig gut microbiome towards novel bacterial diversity and tailored functional studies.</title>
        <authorList>
            <person name="Wylensek D."/>
            <person name="Hitch T.C.A."/>
            <person name="Clavel T."/>
        </authorList>
    </citation>
    <scope>NUCLEOTIDE SEQUENCE</scope>
    <source>
        <strain evidence="8">RF-744-FAT-WT-3</strain>
    </source>
</reference>
<sequence>MENNQNNPMEMAGGDKNGQSGVVYGKIGKGQSAAGDHPAGSGMPQDGRPGKHHFSRKNRSSGTEKKMVTRGIAVLLCILMFSFGLVAGRIWDFSGTDQNGYKKIHSLRNYIAVLDVQGTMGYSSGSYFQENPYDQAFLLDSIDQLKKDRNNKALILRINTPGGDAYAIDELYQKIIEYKKTGKPVYTYMESQACSGGYYVASPSNKIYANRNAWTGSIGVTMGTFYDVSGLLDKLGIKTQTITSGPNKAMGSMTEPMTDEQKEIFKGLIDQSYEQFVGVVAKGRKMPVKKVKELADGRVYTAEQALNNGLIDKISSEDQCYREIKSSNGLENCEIRYIAKDEDKSLLQTLTGMTKLGGLSMTGQYKQAMELIQNGGTSFSVMYMSQVRK</sequence>
<keyword evidence="4" id="KW-0720">Serine protease</keyword>
<keyword evidence="3" id="KW-0378">Hydrolase</keyword>
<dbReference type="Pfam" id="PF01343">
    <property type="entry name" value="Peptidase_S49"/>
    <property type="match status" value="1"/>
</dbReference>
<evidence type="ECO:0000256" key="1">
    <source>
        <dbReference type="ARBA" id="ARBA00008683"/>
    </source>
</evidence>
<dbReference type="GO" id="GO:0008236">
    <property type="term" value="F:serine-type peptidase activity"/>
    <property type="evidence" value="ECO:0007669"/>
    <property type="project" value="UniProtKB-KW"/>
</dbReference>
<keyword evidence="6" id="KW-0812">Transmembrane</keyword>
<dbReference type="GO" id="GO:0006508">
    <property type="term" value="P:proteolysis"/>
    <property type="evidence" value="ECO:0007669"/>
    <property type="project" value="UniProtKB-KW"/>
</dbReference>
<dbReference type="InterPro" id="IPR029045">
    <property type="entry name" value="ClpP/crotonase-like_dom_sf"/>
</dbReference>
<dbReference type="CDD" id="cd07023">
    <property type="entry name" value="S49_Sppa_N_C"/>
    <property type="match status" value="1"/>
</dbReference>
<feature type="domain" description="Peptidase S49" evidence="7">
    <location>
        <begin position="179"/>
        <end position="329"/>
    </location>
</feature>
<feature type="transmembrane region" description="Helical" evidence="6">
    <location>
        <begin position="67"/>
        <end position="91"/>
    </location>
</feature>
<feature type="region of interest" description="Disordered" evidence="5">
    <location>
        <begin position="1"/>
        <end position="63"/>
    </location>
</feature>
<evidence type="ECO:0000256" key="5">
    <source>
        <dbReference type="SAM" id="MobiDB-lite"/>
    </source>
</evidence>
<keyword evidence="6" id="KW-1133">Transmembrane helix</keyword>
<dbReference type="AlphaFoldDB" id="A0A6A8M5Q9"/>
<dbReference type="PANTHER" id="PTHR42987:SF7">
    <property type="entry name" value="SIGNAL PEPTIDE PEPTIDASE SPPA-RELATED"/>
    <property type="match status" value="1"/>
</dbReference>
<dbReference type="InterPro" id="IPR047272">
    <property type="entry name" value="S49_SppA_C"/>
</dbReference>
<gene>
    <name evidence="8" type="primary">sppA</name>
    <name evidence="8" type="ORF">FYJ66_01430</name>
</gene>
<evidence type="ECO:0000256" key="6">
    <source>
        <dbReference type="SAM" id="Phobius"/>
    </source>
</evidence>
<name>A0A6A8M5Q9_9FIRM</name>
<dbReference type="InterPro" id="IPR002142">
    <property type="entry name" value="Peptidase_S49"/>
</dbReference>
<dbReference type="Gene3D" id="6.20.330.10">
    <property type="match status" value="1"/>
</dbReference>
<evidence type="ECO:0000256" key="2">
    <source>
        <dbReference type="ARBA" id="ARBA00022670"/>
    </source>
</evidence>
<dbReference type="Gene3D" id="3.90.226.10">
    <property type="entry name" value="2-enoyl-CoA Hydratase, Chain A, domain 1"/>
    <property type="match status" value="1"/>
</dbReference>
<evidence type="ECO:0000313" key="8">
    <source>
        <dbReference type="EMBL" id="MST68271.1"/>
    </source>
</evidence>
<protein>
    <submittedName>
        <fullName evidence="8">Signal peptide peptidase SppA</fullName>
    </submittedName>
</protein>
<keyword evidence="2" id="KW-0645">Protease</keyword>
<proteinExistence type="inferred from homology"/>
<dbReference type="SUPFAM" id="SSF52096">
    <property type="entry name" value="ClpP/crotonase"/>
    <property type="match status" value="1"/>
</dbReference>
<organism evidence="8">
    <name type="scientific">Baileyella intestinalis</name>
    <dbReference type="NCBI Taxonomy" id="2606709"/>
    <lineage>
        <taxon>Bacteria</taxon>
        <taxon>Bacillati</taxon>
        <taxon>Bacillota</taxon>
        <taxon>Clostridia</taxon>
        <taxon>Peptostreptococcales</taxon>
        <taxon>Anaerovoracaceae</taxon>
        <taxon>Baileyella</taxon>
    </lineage>
</organism>
<evidence type="ECO:0000259" key="7">
    <source>
        <dbReference type="Pfam" id="PF01343"/>
    </source>
</evidence>
<evidence type="ECO:0000256" key="4">
    <source>
        <dbReference type="ARBA" id="ARBA00022825"/>
    </source>
</evidence>
<comment type="caution">
    <text evidence="8">The sequence shown here is derived from an EMBL/GenBank/DDBJ whole genome shotgun (WGS) entry which is preliminary data.</text>
</comment>
<dbReference type="InterPro" id="IPR004635">
    <property type="entry name" value="Pept_S49_SppA"/>
</dbReference>
<feature type="compositionally biased region" description="Basic residues" evidence="5">
    <location>
        <begin position="50"/>
        <end position="59"/>
    </location>
</feature>
<comment type="similarity">
    <text evidence="1">Belongs to the peptidase S49 family.</text>
</comment>
<dbReference type="NCBIfam" id="TIGR00706">
    <property type="entry name" value="SppA_dom"/>
    <property type="match status" value="1"/>
</dbReference>
<keyword evidence="6" id="KW-0472">Membrane</keyword>